<dbReference type="AlphaFoldDB" id="A0A914R5D0"/>
<organism evidence="1 2">
    <name type="scientific">Parascaris equorum</name>
    <name type="common">Equine roundworm</name>
    <dbReference type="NCBI Taxonomy" id="6256"/>
    <lineage>
        <taxon>Eukaryota</taxon>
        <taxon>Metazoa</taxon>
        <taxon>Ecdysozoa</taxon>
        <taxon>Nematoda</taxon>
        <taxon>Chromadorea</taxon>
        <taxon>Rhabditida</taxon>
        <taxon>Spirurina</taxon>
        <taxon>Ascaridomorpha</taxon>
        <taxon>Ascaridoidea</taxon>
        <taxon>Ascarididae</taxon>
        <taxon>Parascaris</taxon>
    </lineage>
</organism>
<protein>
    <submittedName>
        <fullName evidence="2">PH domain-containing protein</fullName>
    </submittedName>
</protein>
<evidence type="ECO:0000313" key="1">
    <source>
        <dbReference type="Proteomes" id="UP000887564"/>
    </source>
</evidence>
<dbReference type="Proteomes" id="UP000887564">
    <property type="component" value="Unplaced"/>
</dbReference>
<name>A0A914R5D0_PAREQ</name>
<reference evidence="2" key="1">
    <citation type="submission" date="2022-11" db="UniProtKB">
        <authorList>
            <consortium name="WormBaseParasite"/>
        </authorList>
    </citation>
    <scope>IDENTIFICATION</scope>
</reference>
<sequence length="102" mass="11506">MHTLTKNKKNAAVRGLTLEVGDKPDVYHLVTSDELIINAWMDGINALIGSERLSAQAQHQVDRFLNIELKMRLLQLDHVPNVCEIPPLPTNLDWIPLSKVMV</sequence>
<dbReference type="Gene3D" id="6.10.10.90">
    <property type="match status" value="1"/>
</dbReference>
<dbReference type="WBParaSite" id="PEQ_0000165601-mRNA-1">
    <property type="protein sequence ID" value="PEQ_0000165601-mRNA-1"/>
    <property type="gene ID" value="PEQ_0000165601"/>
</dbReference>
<accession>A0A914R5D0</accession>
<proteinExistence type="predicted"/>
<evidence type="ECO:0000313" key="2">
    <source>
        <dbReference type="WBParaSite" id="PEQ_0000165601-mRNA-1"/>
    </source>
</evidence>
<keyword evidence="1" id="KW-1185">Reference proteome</keyword>